<evidence type="ECO:0000313" key="4">
    <source>
        <dbReference type="EMBL" id="KGX90741.1"/>
    </source>
</evidence>
<name>A0A0A5GC27_9BACI</name>
<dbReference type="InterPro" id="IPR036291">
    <property type="entry name" value="NAD(P)-bd_dom_sf"/>
</dbReference>
<dbReference type="OrthoDB" id="9775296at2"/>
<dbReference type="SUPFAM" id="SSF51735">
    <property type="entry name" value="NAD(P)-binding Rossmann-fold domains"/>
    <property type="match status" value="1"/>
</dbReference>
<dbReference type="InterPro" id="IPR002347">
    <property type="entry name" value="SDR_fam"/>
</dbReference>
<evidence type="ECO:0000256" key="2">
    <source>
        <dbReference type="ARBA" id="ARBA00023002"/>
    </source>
</evidence>
<comment type="caution">
    <text evidence="4">The sequence shown here is derived from an EMBL/GenBank/DDBJ whole genome shotgun (WGS) entry which is preliminary data.</text>
</comment>
<dbReference type="eggNOG" id="COG4221">
    <property type="taxonomic scope" value="Bacteria"/>
</dbReference>
<keyword evidence="2" id="KW-0560">Oxidoreductase</keyword>
<evidence type="ECO:0000256" key="3">
    <source>
        <dbReference type="RuleBase" id="RU000363"/>
    </source>
</evidence>
<dbReference type="STRING" id="1385510.GCA_000425205_02932"/>
<dbReference type="Proteomes" id="UP000030528">
    <property type="component" value="Unassembled WGS sequence"/>
</dbReference>
<dbReference type="Pfam" id="PF00106">
    <property type="entry name" value="adh_short"/>
    <property type="match status" value="1"/>
</dbReference>
<reference evidence="4 5" key="1">
    <citation type="submission" date="2013-08" db="EMBL/GenBank/DDBJ databases">
        <authorList>
            <person name="Huang J."/>
            <person name="Wang G."/>
        </authorList>
    </citation>
    <scope>NUCLEOTIDE SEQUENCE [LARGE SCALE GENOMIC DNA]</scope>
    <source>
        <strain evidence="4 5">JSM 076056</strain>
    </source>
</reference>
<protein>
    <submittedName>
        <fullName evidence="4">Short-chain dehydrogenase</fullName>
    </submittedName>
</protein>
<organism evidence="4 5">
    <name type="scientific">Pontibacillus halophilus JSM 076056 = DSM 19796</name>
    <dbReference type="NCBI Taxonomy" id="1385510"/>
    <lineage>
        <taxon>Bacteria</taxon>
        <taxon>Bacillati</taxon>
        <taxon>Bacillota</taxon>
        <taxon>Bacilli</taxon>
        <taxon>Bacillales</taxon>
        <taxon>Bacillaceae</taxon>
        <taxon>Pontibacillus</taxon>
    </lineage>
</organism>
<gene>
    <name evidence="4" type="ORF">N781_06720</name>
</gene>
<dbReference type="PRINTS" id="PR00081">
    <property type="entry name" value="GDHRDH"/>
</dbReference>
<dbReference type="CDD" id="cd05374">
    <property type="entry name" value="17beta-HSD-like_SDR_c"/>
    <property type="match status" value="1"/>
</dbReference>
<dbReference type="EMBL" id="AVPE01000013">
    <property type="protein sequence ID" value="KGX90741.1"/>
    <property type="molecule type" value="Genomic_DNA"/>
</dbReference>
<dbReference type="NCBIfam" id="NF004826">
    <property type="entry name" value="PRK06182.1"/>
    <property type="match status" value="1"/>
</dbReference>
<sequence length="276" mass="29669">MKQVILLTGASSGIGEATVQQLLTKGFIVYAGARRVERMEGLKSKGAHTLALDVTDDASMQAAVNQIIDEQGRIDILVNNAGYGSYGALEDVSIEEAKRQFEVNVFGLARLTQLVLPYMRQQGAGKIMNISSIGGKIAEPLGAWYHSSKFAVEGLSDSLRMELAPFGIDVVVIEPGPVRSEWGSIAGESVRNVSGDTAYHEQAKGLGKLLDQVNDPNFGASPNLIAHTISKASLSSKPRTRYAPGTTAKAILLIRKLASDRLFDGIMNRVVRSKNK</sequence>
<dbReference type="RefSeq" id="WP_026801206.1">
    <property type="nucleotide sequence ID" value="NZ_AULI01000013.1"/>
</dbReference>
<evidence type="ECO:0000256" key="1">
    <source>
        <dbReference type="ARBA" id="ARBA00006484"/>
    </source>
</evidence>
<dbReference type="PANTHER" id="PTHR44169">
    <property type="entry name" value="NADPH-DEPENDENT 1-ACYLDIHYDROXYACETONE PHOSPHATE REDUCTASE"/>
    <property type="match status" value="1"/>
</dbReference>
<dbReference type="PRINTS" id="PR00080">
    <property type="entry name" value="SDRFAMILY"/>
</dbReference>
<proteinExistence type="inferred from homology"/>
<keyword evidence="5" id="KW-1185">Reference proteome</keyword>
<dbReference type="GO" id="GO:0016491">
    <property type="term" value="F:oxidoreductase activity"/>
    <property type="evidence" value="ECO:0007669"/>
    <property type="project" value="UniProtKB-KW"/>
</dbReference>
<dbReference type="PANTHER" id="PTHR44169:SF6">
    <property type="entry name" value="NADPH-DEPENDENT 1-ACYLDIHYDROXYACETONE PHOSPHATE REDUCTASE"/>
    <property type="match status" value="1"/>
</dbReference>
<evidence type="ECO:0000313" key="5">
    <source>
        <dbReference type="Proteomes" id="UP000030528"/>
    </source>
</evidence>
<accession>A0A0A5GC27</accession>
<dbReference type="AlphaFoldDB" id="A0A0A5GC27"/>
<comment type="similarity">
    <text evidence="1 3">Belongs to the short-chain dehydrogenases/reductases (SDR) family.</text>
</comment>
<dbReference type="Gene3D" id="3.40.50.720">
    <property type="entry name" value="NAD(P)-binding Rossmann-like Domain"/>
    <property type="match status" value="1"/>
</dbReference>